<evidence type="ECO:0000313" key="1">
    <source>
        <dbReference type="Proteomes" id="UP000887579"/>
    </source>
</evidence>
<reference evidence="2" key="1">
    <citation type="submission" date="2022-11" db="UniProtKB">
        <authorList>
            <consortium name="WormBaseParasite"/>
        </authorList>
    </citation>
    <scope>IDENTIFICATION</scope>
</reference>
<evidence type="ECO:0000313" key="2">
    <source>
        <dbReference type="WBParaSite" id="ES5_v2.g28730.t1"/>
    </source>
</evidence>
<name>A0AC34GGP3_9BILA</name>
<dbReference type="WBParaSite" id="ES5_v2.g28730.t1">
    <property type="protein sequence ID" value="ES5_v2.g28730.t1"/>
    <property type="gene ID" value="ES5_v2.g28730"/>
</dbReference>
<protein>
    <submittedName>
        <fullName evidence="2">Uncharacterized protein</fullName>
    </submittedName>
</protein>
<proteinExistence type="predicted"/>
<organism evidence="1 2">
    <name type="scientific">Panagrolaimus sp. ES5</name>
    <dbReference type="NCBI Taxonomy" id="591445"/>
    <lineage>
        <taxon>Eukaryota</taxon>
        <taxon>Metazoa</taxon>
        <taxon>Ecdysozoa</taxon>
        <taxon>Nematoda</taxon>
        <taxon>Chromadorea</taxon>
        <taxon>Rhabditida</taxon>
        <taxon>Tylenchina</taxon>
        <taxon>Panagrolaimomorpha</taxon>
        <taxon>Panagrolaimoidea</taxon>
        <taxon>Panagrolaimidae</taxon>
        <taxon>Panagrolaimus</taxon>
    </lineage>
</organism>
<dbReference type="Proteomes" id="UP000887579">
    <property type="component" value="Unplaced"/>
</dbReference>
<sequence>MKDVMRDLVSIAKKRMSETVDTAPVARKREVEDDVVKVEKYVDQLEEYRMHVVRAVHSRQTWAKIVEDLNEEKVLLTLDWAQKL</sequence>
<accession>A0AC34GGP3</accession>